<keyword evidence="2" id="KW-1185">Reference proteome</keyword>
<comment type="caution">
    <text evidence="1">The sequence shown here is derived from an EMBL/GenBank/DDBJ whole genome shotgun (WGS) entry which is preliminary data.</text>
</comment>
<name>A0A397TCE5_9GLOM</name>
<accession>A0A397TCE5</accession>
<dbReference type="Proteomes" id="UP000265703">
    <property type="component" value="Unassembled WGS sequence"/>
</dbReference>
<protein>
    <submittedName>
        <fullName evidence="1">Uncharacterized protein</fullName>
    </submittedName>
</protein>
<reference evidence="1 2" key="1">
    <citation type="submission" date="2018-06" db="EMBL/GenBank/DDBJ databases">
        <title>Comparative genomics reveals the genomic features of Rhizophagus irregularis, R. cerebriforme, R. diaphanum and Gigaspora rosea, and their symbiotic lifestyle signature.</title>
        <authorList>
            <person name="Morin E."/>
            <person name="San Clemente H."/>
            <person name="Chen E.C.H."/>
            <person name="De La Providencia I."/>
            <person name="Hainaut M."/>
            <person name="Kuo A."/>
            <person name="Kohler A."/>
            <person name="Murat C."/>
            <person name="Tang N."/>
            <person name="Roy S."/>
            <person name="Loubradou J."/>
            <person name="Henrissat B."/>
            <person name="Grigoriev I.V."/>
            <person name="Corradi N."/>
            <person name="Roux C."/>
            <person name="Martin F.M."/>
        </authorList>
    </citation>
    <scope>NUCLEOTIDE SEQUENCE [LARGE SCALE GENOMIC DNA]</scope>
    <source>
        <strain evidence="1 2">DAOM 227022</strain>
    </source>
</reference>
<dbReference type="EMBL" id="QKYT01000054">
    <property type="protein sequence ID" value="RIA95868.1"/>
    <property type="molecule type" value="Genomic_DNA"/>
</dbReference>
<sequence>MVVEKIKNGYDCHRVASSVNRDILSEESDLTDDMEKVAGWHGVEFNGTITEFEVDSPDKHLPIAQ</sequence>
<evidence type="ECO:0000313" key="1">
    <source>
        <dbReference type="EMBL" id="RIA95868.1"/>
    </source>
</evidence>
<proteinExistence type="predicted"/>
<evidence type="ECO:0000313" key="2">
    <source>
        <dbReference type="Proteomes" id="UP000265703"/>
    </source>
</evidence>
<dbReference type="AlphaFoldDB" id="A0A397TCE5"/>
<organism evidence="1 2">
    <name type="scientific">Glomus cerebriforme</name>
    <dbReference type="NCBI Taxonomy" id="658196"/>
    <lineage>
        <taxon>Eukaryota</taxon>
        <taxon>Fungi</taxon>
        <taxon>Fungi incertae sedis</taxon>
        <taxon>Mucoromycota</taxon>
        <taxon>Glomeromycotina</taxon>
        <taxon>Glomeromycetes</taxon>
        <taxon>Glomerales</taxon>
        <taxon>Glomeraceae</taxon>
        <taxon>Glomus</taxon>
    </lineage>
</organism>
<gene>
    <name evidence="1" type="ORF">C1645_816169</name>
</gene>